<comment type="caution">
    <text evidence="1">The sequence shown here is derived from an EMBL/GenBank/DDBJ whole genome shotgun (WGS) entry which is preliminary data.</text>
</comment>
<sequence length="86" mass="9135">MSIQCFSVTDCEAIALQAKSKLSAAKILNSNHERNLGILIGAGGGLFLDALVSFQDWGFFTILGYTLGQLGILSSGHPPLVGNNRR</sequence>
<dbReference type="Proteomes" id="UP000294668">
    <property type="component" value="Unassembled WGS sequence"/>
</dbReference>
<gene>
    <name evidence="2" type="ORF">C5L28_002445</name>
    <name evidence="1" type="ORF">LPKJCM_02513</name>
</gene>
<dbReference type="EMBL" id="BDGB01000161">
    <property type="protein sequence ID" value="GAW73369.1"/>
    <property type="molecule type" value="Genomic_DNA"/>
</dbReference>
<evidence type="ECO:0000313" key="1">
    <source>
        <dbReference type="EMBL" id="GAW73369.1"/>
    </source>
</evidence>
<protein>
    <submittedName>
        <fullName evidence="1">Uncharacterized protein</fullName>
    </submittedName>
</protein>
<dbReference type="EMBL" id="PUFL01000091">
    <property type="protein sequence ID" value="TDG88032.1"/>
    <property type="molecule type" value="Genomic_DNA"/>
</dbReference>
<organism evidence="1 3">
    <name type="scientific">Lentilactobacillus parakefiri</name>
    <dbReference type="NCBI Taxonomy" id="152332"/>
    <lineage>
        <taxon>Bacteria</taxon>
        <taxon>Bacillati</taxon>
        <taxon>Bacillota</taxon>
        <taxon>Bacilli</taxon>
        <taxon>Lactobacillales</taxon>
        <taxon>Lactobacillaceae</taxon>
        <taxon>Lentilactobacillus</taxon>
    </lineage>
</organism>
<reference evidence="1 3" key="1">
    <citation type="journal article" date="2017" name="Biosci Microbiota Food Health">
        <title>Genomic characterization reconfirms the taxonomic status of Lactobacillus parakefiri.</title>
        <authorList>
            <person name="Tanizawa Y."/>
            <person name="Kobayashi H."/>
            <person name="Kaminuma E."/>
            <person name="Sakamoto M."/>
            <person name="Ohkuma M."/>
            <person name="Nakamura Y."/>
            <person name="Arita M."/>
            <person name="Tohno M."/>
        </authorList>
    </citation>
    <scope>NUCLEOTIDE SEQUENCE [LARGE SCALE GENOMIC DNA]</scope>
    <source>
        <strain evidence="1 3">JCM 8573</strain>
    </source>
</reference>
<dbReference type="Proteomes" id="UP000214739">
    <property type="component" value="Unassembled WGS sequence"/>
</dbReference>
<dbReference type="AlphaFoldDB" id="A0A224VI19"/>
<reference evidence="2 4" key="2">
    <citation type="journal article" date="2019" name="Appl. Microbiol. Biotechnol.">
        <title>Uncovering carbohydrate metabolism through a genotype-phenotype association study of 56 lactic acid bacteria genomes.</title>
        <authorList>
            <person name="Buron-Moles G."/>
            <person name="Chailyan A."/>
            <person name="Dolejs I."/>
            <person name="Forster J."/>
            <person name="Miks M.H."/>
        </authorList>
    </citation>
    <scope>NUCLEOTIDE SEQUENCE [LARGE SCALE GENOMIC DNA]</scope>
    <source>
        <strain evidence="2 4">DSM 10551</strain>
    </source>
</reference>
<evidence type="ECO:0000313" key="4">
    <source>
        <dbReference type="Proteomes" id="UP000294668"/>
    </source>
</evidence>
<reference evidence="2" key="3">
    <citation type="submission" date="2019-02" db="EMBL/GenBank/DDBJ databases">
        <authorList>
            <person name="Buron G."/>
            <person name="Chaylann A."/>
            <person name="Dolejs I."/>
            <person name="Forster J."/>
            <person name="Miks M.H."/>
        </authorList>
    </citation>
    <scope>NUCLEOTIDE SEQUENCE</scope>
    <source>
        <strain evidence="2">DSM 10551</strain>
    </source>
</reference>
<evidence type="ECO:0000313" key="2">
    <source>
        <dbReference type="EMBL" id="TDG88032.1"/>
    </source>
</evidence>
<name>A0A224VI19_9LACO</name>
<accession>A0A224VI19</accession>
<proteinExistence type="predicted"/>
<keyword evidence="4" id="KW-1185">Reference proteome</keyword>
<evidence type="ECO:0000313" key="3">
    <source>
        <dbReference type="Proteomes" id="UP000214739"/>
    </source>
</evidence>